<protein>
    <recommendedName>
        <fullName evidence="7">Fe-S hydro-lyase tartrate dehydratase alpha-type catalytic domain-containing protein</fullName>
    </recommendedName>
</protein>
<name>X1M555_9ZZZZ</name>
<accession>X1M555</accession>
<evidence type="ECO:0000256" key="2">
    <source>
        <dbReference type="ARBA" id="ARBA00022485"/>
    </source>
</evidence>
<dbReference type="NCBIfam" id="NF004885">
    <property type="entry name" value="PRK06246.1"/>
    <property type="match status" value="1"/>
</dbReference>
<dbReference type="PANTHER" id="PTHR30389:SF17">
    <property type="entry name" value="L(+)-TARTRATE DEHYDRATASE SUBUNIT ALPHA-RELATED"/>
    <property type="match status" value="1"/>
</dbReference>
<feature type="domain" description="Fe-S hydro-lyase tartrate dehydratase alpha-type catalytic" evidence="7">
    <location>
        <begin position="11"/>
        <end position="212"/>
    </location>
</feature>
<dbReference type="Pfam" id="PF05681">
    <property type="entry name" value="Fumerase"/>
    <property type="match status" value="1"/>
</dbReference>
<dbReference type="PANTHER" id="PTHR30389">
    <property type="entry name" value="FUMARATE HYDRATASE-RELATED"/>
    <property type="match status" value="1"/>
</dbReference>
<evidence type="ECO:0000256" key="6">
    <source>
        <dbReference type="ARBA" id="ARBA00023239"/>
    </source>
</evidence>
<comment type="similarity">
    <text evidence="1">Belongs to the class-I fumarase family.</text>
</comment>
<keyword evidence="3" id="KW-0479">Metal-binding</keyword>
<evidence type="ECO:0000313" key="8">
    <source>
        <dbReference type="EMBL" id="GAI13221.1"/>
    </source>
</evidence>
<dbReference type="GO" id="GO:0016829">
    <property type="term" value="F:lyase activity"/>
    <property type="evidence" value="ECO:0007669"/>
    <property type="project" value="UniProtKB-KW"/>
</dbReference>
<dbReference type="EMBL" id="BARV01006461">
    <property type="protein sequence ID" value="GAI13221.1"/>
    <property type="molecule type" value="Genomic_DNA"/>
</dbReference>
<feature type="non-terminal residue" evidence="8">
    <location>
        <position position="212"/>
    </location>
</feature>
<dbReference type="InterPro" id="IPR051208">
    <property type="entry name" value="Class-I_Fumarase/Tartrate_DH"/>
</dbReference>
<proteinExistence type="inferred from homology"/>
<keyword evidence="6" id="KW-0456">Lyase</keyword>
<keyword evidence="5" id="KW-0411">Iron-sulfur</keyword>
<dbReference type="NCBIfam" id="TIGR00722">
    <property type="entry name" value="ttdA_fumA_fumB"/>
    <property type="match status" value="1"/>
</dbReference>
<comment type="caution">
    <text evidence="8">The sequence shown here is derived from an EMBL/GenBank/DDBJ whole genome shotgun (WGS) entry which is preliminary data.</text>
</comment>
<keyword evidence="2" id="KW-0004">4Fe-4S</keyword>
<keyword evidence="4" id="KW-0408">Iron</keyword>
<evidence type="ECO:0000259" key="7">
    <source>
        <dbReference type="Pfam" id="PF05681"/>
    </source>
</evidence>
<dbReference type="AlphaFoldDB" id="X1M555"/>
<gene>
    <name evidence="8" type="ORF">S06H3_13240</name>
</gene>
<evidence type="ECO:0000256" key="4">
    <source>
        <dbReference type="ARBA" id="ARBA00023004"/>
    </source>
</evidence>
<organism evidence="8">
    <name type="scientific">marine sediment metagenome</name>
    <dbReference type="NCBI Taxonomy" id="412755"/>
    <lineage>
        <taxon>unclassified sequences</taxon>
        <taxon>metagenomes</taxon>
        <taxon>ecological metagenomes</taxon>
    </lineage>
</organism>
<evidence type="ECO:0000256" key="1">
    <source>
        <dbReference type="ARBA" id="ARBA00008876"/>
    </source>
</evidence>
<reference evidence="8" key="1">
    <citation type="journal article" date="2014" name="Front. Microbiol.">
        <title>High frequency of phylogenetically diverse reductive dehalogenase-homologous genes in deep subseafloor sedimentary metagenomes.</title>
        <authorList>
            <person name="Kawai M."/>
            <person name="Futagami T."/>
            <person name="Toyoda A."/>
            <person name="Takaki Y."/>
            <person name="Nishi S."/>
            <person name="Hori S."/>
            <person name="Arai W."/>
            <person name="Tsubouchi T."/>
            <person name="Morono Y."/>
            <person name="Uchiyama I."/>
            <person name="Ito T."/>
            <person name="Fujiyama A."/>
            <person name="Inagaki F."/>
            <person name="Takami H."/>
        </authorList>
    </citation>
    <scope>NUCLEOTIDE SEQUENCE</scope>
    <source>
        <strain evidence="8">Expedition CK06-06</strain>
    </source>
</reference>
<dbReference type="GO" id="GO:0051539">
    <property type="term" value="F:4 iron, 4 sulfur cluster binding"/>
    <property type="evidence" value="ECO:0007669"/>
    <property type="project" value="UniProtKB-KW"/>
</dbReference>
<dbReference type="InterPro" id="IPR004646">
    <property type="entry name" value="Fe-S_hydro-lyase_TtdA-typ_cat"/>
</dbReference>
<evidence type="ECO:0000256" key="5">
    <source>
        <dbReference type="ARBA" id="ARBA00023014"/>
    </source>
</evidence>
<sequence length="212" mass="22943">MRDIDTKKVTEIVAHLFQEACYQLPDDVLTCLRQARDREESAIGCEVLDRILENAEVSVKERIPLCQDTGVAVVFLELGQEVHITGGELYTAVNEGVRQGYNEGYLRKSMVLQPYSARVNTKDNTPAVIHTDIVPGDRLKITVMPKGGGAENMTRLGMLTPASGRQGVVDFVVNTVNEAGGNPCPPVIVGVGIGGTAEKALMLAKKALLRKV</sequence>
<dbReference type="GO" id="GO:0046872">
    <property type="term" value="F:metal ion binding"/>
    <property type="evidence" value="ECO:0007669"/>
    <property type="project" value="UniProtKB-KW"/>
</dbReference>
<evidence type="ECO:0000256" key="3">
    <source>
        <dbReference type="ARBA" id="ARBA00022723"/>
    </source>
</evidence>